<keyword evidence="2" id="KW-1185">Reference proteome</keyword>
<dbReference type="Proteomes" id="UP000628736">
    <property type="component" value="Unassembled WGS sequence"/>
</dbReference>
<comment type="caution">
    <text evidence="1">The sequence shown here is derived from an EMBL/GenBank/DDBJ whole genome shotgun (WGS) entry which is preliminary data.</text>
</comment>
<proteinExistence type="predicted"/>
<evidence type="ECO:0000313" key="1">
    <source>
        <dbReference type="EMBL" id="MBC5723493.1"/>
    </source>
</evidence>
<name>A0A8J6JBJ0_9FIRM</name>
<sequence>MKRLLIILPLAVLLCGILTGWLGGSGMERHLEKQLGIDLPAGAAITYEDSHGGFHGDGVLTVLVECSDPDKAEGLIDDISQRWRESPIEPELWEQFRAAWRQNGEQIPPLPEEPRGFWFYRDRFQEQYGKKCEFNPVLQNCTFALMDTEQGRLYVLETDF</sequence>
<dbReference type="EMBL" id="JACOPO010000009">
    <property type="protein sequence ID" value="MBC5723493.1"/>
    <property type="molecule type" value="Genomic_DNA"/>
</dbReference>
<gene>
    <name evidence="1" type="ORF">H8S11_11805</name>
</gene>
<accession>A0A8J6JBJ0</accession>
<evidence type="ECO:0000313" key="2">
    <source>
        <dbReference type="Proteomes" id="UP000628736"/>
    </source>
</evidence>
<dbReference type="AlphaFoldDB" id="A0A8J6JBJ0"/>
<reference evidence="1" key="1">
    <citation type="submission" date="2020-08" db="EMBL/GenBank/DDBJ databases">
        <title>Genome public.</title>
        <authorList>
            <person name="Liu C."/>
            <person name="Sun Q."/>
        </authorList>
    </citation>
    <scope>NUCLEOTIDE SEQUENCE</scope>
    <source>
        <strain evidence="1">NSJ-23</strain>
    </source>
</reference>
<protein>
    <submittedName>
        <fullName evidence="1">Uncharacterized protein</fullName>
    </submittedName>
</protein>
<organism evidence="1 2">
    <name type="scientific">Flintibacter hominis</name>
    <dbReference type="NCBI Taxonomy" id="2763048"/>
    <lineage>
        <taxon>Bacteria</taxon>
        <taxon>Bacillati</taxon>
        <taxon>Bacillota</taxon>
        <taxon>Clostridia</taxon>
        <taxon>Eubacteriales</taxon>
        <taxon>Flintibacter</taxon>
    </lineage>
</organism>
<dbReference type="RefSeq" id="WP_186853261.1">
    <property type="nucleotide sequence ID" value="NZ_JACOPO010000009.1"/>
</dbReference>